<name>A4SB64_OSTLU</name>
<dbReference type="OrthoDB" id="498059at2759"/>
<dbReference type="InterPro" id="IPR014867">
    <property type="entry name" value="Spore_coat_CotH_CotH2/3/7"/>
</dbReference>
<dbReference type="EMBL" id="CP000600">
    <property type="protein sequence ID" value="ABP00879.1"/>
    <property type="molecule type" value="Genomic_DNA"/>
</dbReference>
<keyword evidence="2" id="KW-1185">Reference proteome</keyword>
<accession>A4SB64</accession>
<dbReference type="Pfam" id="PF08757">
    <property type="entry name" value="CotH"/>
    <property type="match status" value="1"/>
</dbReference>
<sequence length="695" mass="78771">MDDVLNATRTETETKEADFRVATTRVYASFTVDDRQYEESAEYKAFVIATSHALDSTSRMRTPIDPPRAGGAEIFRLDLANATKTIEFIDHHRTRSFYRVTCCVSVGRSTFVLSFDDGSECTVRSPSRDPVRHLRGTTNDPCVAKDLSLPYPDDITLEFTPSERATFDEYRGFYRGSYEKMMRAKSKFALAVRFDEGPRLRATARFRGVSSFRDCERRKSLTVELDGRGVRLMPGSFGTKFLLISLCIDDRYVKTHLVLSMAKALGTFPHAFRYVRLKIRTRGQKRVEHSGLYLLMDDPKSSLERAHNQLSVVVRRRFDPARKNFTSSKGVPEVKSYPNTDIEAIAGRVRYERVVLASESCEDKACFDVLNNLIDLEGYLSWMALMTWVESGDYVDELWLYASNENDGKHRFKVHAWDPDDSFESCHHGGEDAIVGLGNLLYCAEGAIDRVLVRSESMRAHYIKILNEVLRDRLNERALREIVDAQEGQIRRLLNDDDTALGLLELREIEPSIDSATEAVSEIIGSLRYYRDVINFRRRSLLRDAEAYASFDPSATAWTSQPTADDCDDGAPTLVTQVRSYDRIDQDILLKVSGNGGSYALNVSFDPIVVYNGSTYVATRDEFVLERWSSEQHENVTRMAMSSPCVRTFIGGGYIVLSSICDDSIPHMFSLHHRFWHGFANASSPMIVSRLLGCV</sequence>
<reference evidence="1 2" key="1">
    <citation type="journal article" date="2007" name="Proc. Natl. Acad. Sci. U.S.A.">
        <title>The tiny eukaryote Ostreococcus provides genomic insights into the paradox of plankton speciation.</title>
        <authorList>
            <person name="Palenik B."/>
            <person name="Grimwood J."/>
            <person name="Aerts A."/>
            <person name="Rouze P."/>
            <person name="Salamov A."/>
            <person name="Putnam N."/>
            <person name="Dupont C."/>
            <person name="Jorgensen R."/>
            <person name="Derelle E."/>
            <person name="Rombauts S."/>
            <person name="Zhou K."/>
            <person name="Otillar R."/>
            <person name="Merchant S.S."/>
            <person name="Podell S."/>
            <person name="Gaasterland T."/>
            <person name="Napoli C."/>
            <person name="Gendler K."/>
            <person name="Manuell A."/>
            <person name="Tai V."/>
            <person name="Vallon O."/>
            <person name="Piganeau G."/>
            <person name="Jancek S."/>
            <person name="Heijde M."/>
            <person name="Jabbari K."/>
            <person name="Bowler C."/>
            <person name="Lohr M."/>
            <person name="Robbens S."/>
            <person name="Werner G."/>
            <person name="Dubchak I."/>
            <person name="Pazour G.J."/>
            <person name="Ren Q."/>
            <person name="Paulsen I."/>
            <person name="Delwiche C."/>
            <person name="Schmutz J."/>
            <person name="Rokhsar D."/>
            <person name="Van de Peer Y."/>
            <person name="Moreau H."/>
            <person name="Grigoriev I.V."/>
        </authorList>
    </citation>
    <scope>NUCLEOTIDE SEQUENCE [LARGE SCALE GENOMIC DNA]</scope>
    <source>
        <strain evidence="1 2">CCE9901</strain>
    </source>
</reference>
<dbReference type="HOGENOM" id="CLU_017334_0_0_1"/>
<dbReference type="AlphaFoldDB" id="A4SB64"/>
<proteinExistence type="predicted"/>
<dbReference type="Proteomes" id="UP000001568">
    <property type="component" value="Chromosome 20"/>
</dbReference>
<dbReference type="RefSeq" id="XP_001422562.1">
    <property type="nucleotide sequence ID" value="XM_001422525.1"/>
</dbReference>
<gene>
    <name evidence="1" type="ORF">OSTLU_29501</name>
</gene>
<evidence type="ECO:0000313" key="2">
    <source>
        <dbReference type="Proteomes" id="UP000001568"/>
    </source>
</evidence>
<dbReference type="KEGG" id="olu:OSTLU_29501"/>
<evidence type="ECO:0000313" key="1">
    <source>
        <dbReference type="EMBL" id="ABP00879.1"/>
    </source>
</evidence>
<protein>
    <submittedName>
        <fullName evidence="1">Uncharacterized protein</fullName>
    </submittedName>
</protein>
<organism evidence="1 2">
    <name type="scientific">Ostreococcus lucimarinus (strain CCE9901)</name>
    <dbReference type="NCBI Taxonomy" id="436017"/>
    <lineage>
        <taxon>Eukaryota</taxon>
        <taxon>Viridiplantae</taxon>
        <taxon>Chlorophyta</taxon>
        <taxon>Mamiellophyceae</taxon>
        <taxon>Mamiellales</taxon>
        <taxon>Bathycoccaceae</taxon>
        <taxon>Ostreococcus</taxon>
    </lineage>
</organism>
<dbReference type="Gramene" id="ABP00879">
    <property type="protein sequence ID" value="ABP00879"/>
    <property type="gene ID" value="OSTLU_29501"/>
</dbReference>
<dbReference type="OMA" id="LCIDDRY"/>
<dbReference type="GeneID" id="5006779"/>